<keyword evidence="2" id="KW-0863">Zinc-finger</keyword>
<keyword evidence="3" id="KW-0862">Zinc</keyword>
<accession>A0A2W1BTM5</accession>
<gene>
    <name evidence="5" type="primary">HaOG203946</name>
    <name evidence="5" type="ORF">B5X24_HaOG203946</name>
</gene>
<feature type="domain" description="FLYWCH-type" evidence="4">
    <location>
        <begin position="132"/>
        <end position="191"/>
    </location>
</feature>
<organism evidence="5 6">
    <name type="scientific">Helicoverpa armigera</name>
    <name type="common">Cotton bollworm</name>
    <name type="synonym">Heliothis armigera</name>
    <dbReference type="NCBI Taxonomy" id="29058"/>
    <lineage>
        <taxon>Eukaryota</taxon>
        <taxon>Metazoa</taxon>
        <taxon>Ecdysozoa</taxon>
        <taxon>Arthropoda</taxon>
        <taxon>Hexapoda</taxon>
        <taxon>Insecta</taxon>
        <taxon>Pterygota</taxon>
        <taxon>Neoptera</taxon>
        <taxon>Endopterygota</taxon>
        <taxon>Lepidoptera</taxon>
        <taxon>Glossata</taxon>
        <taxon>Ditrysia</taxon>
        <taxon>Noctuoidea</taxon>
        <taxon>Noctuidae</taxon>
        <taxon>Heliothinae</taxon>
        <taxon>Helicoverpa</taxon>
    </lineage>
</organism>
<protein>
    <recommendedName>
        <fullName evidence="4">FLYWCH-type domain-containing protein</fullName>
    </recommendedName>
</protein>
<dbReference type="InterPro" id="IPR007588">
    <property type="entry name" value="Znf_FLYWCH"/>
</dbReference>
<feature type="domain" description="FLYWCH-type" evidence="4">
    <location>
        <begin position="74"/>
        <end position="127"/>
    </location>
</feature>
<evidence type="ECO:0000256" key="2">
    <source>
        <dbReference type="ARBA" id="ARBA00022771"/>
    </source>
</evidence>
<dbReference type="Pfam" id="PF04500">
    <property type="entry name" value="FLYWCH"/>
    <property type="match status" value="2"/>
</dbReference>
<evidence type="ECO:0000259" key="4">
    <source>
        <dbReference type="Pfam" id="PF04500"/>
    </source>
</evidence>
<dbReference type="GO" id="GO:0008270">
    <property type="term" value="F:zinc ion binding"/>
    <property type="evidence" value="ECO:0007669"/>
    <property type="project" value="UniProtKB-KW"/>
</dbReference>
<keyword evidence="6" id="KW-1185">Reference proteome</keyword>
<dbReference type="Proteomes" id="UP000249218">
    <property type="component" value="Unassembled WGS sequence"/>
</dbReference>
<evidence type="ECO:0000256" key="1">
    <source>
        <dbReference type="ARBA" id="ARBA00022723"/>
    </source>
</evidence>
<keyword evidence="1" id="KW-0479">Metal-binding</keyword>
<name>A0A2W1BTM5_HELAM</name>
<dbReference type="EMBL" id="KZ149939">
    <property type="protein sequence ID" value="PZC76995.1"/>
    <property type="molecule type" value="Genomic_DNA"/>
</dbReference>
<proteinExistence type="predicted"/>
<evidence type="ECO:0000313" key="6">
    <source>
        <dbReference type="Proteomes" id="UP000249218"/>
    </source>
</evidence>
<dbReference type="AlphaFoldDB" id="A0A2W1BTM5"/>
<evidence type="ECO:0000313" key="5">
    <source>
        <dbReference type="EMBL" id="PZC76995.1"/>
    </source>
</evidence>
<reference evidence="5 6" key="1">
    <citation type="journal article" date="2017" name="BMC Biol.">
        <title>Genomic innovations, transcriptional plasticity and gene loss underlying the evolution and divergence of two highly polyphagous and invasive Helicoverpa pest species.</title>
        <authorList>
            <person name="Pearce S.L."/>
            <person name="Clarke D.F."/>
            <person name="East P.D."/>
            <person name="Elfekih S."/>
            <person name="Gordon K.H."/>
            <person name="Jermiin L.S."/>
            <person name="McGaughran A."/>
            <person name="Oakeshott J.G."/>
            <person name="Papanikolaou A."/>
            <person name="Perera O.P."/>
            <person name="Rane R.V."/>
            <person name="Richards S."/>
            <person name="Tay W.T."/>
            <person name="Walsh T.K."/>
            <person name="Anderson A."/>
            <person name="Anderson C.J."/>
            <person name="Asgari S."/>
            <person name="Board P.G."/>
            <person name="Bretschneider A."/>
            <person name="Campbell P.M."/>
            <person name="Chertemps T."/>
            <person name="Christeller J.T."/>
            <person name="Coppin C.W."/>
            <person name="Downes S.J."/>
            <person name="Duan G."/>
            <person name="Farnsworth C.A."/>
            <person name="Good R.T."/>
            <person name="Han L.B."/>
            <person name="Han Y.C."/>
            <person name="Hatje K."/>
            <person name="Horne I."/>
            <person name="Huang Y.P."/>
            <person name="Hughes D.S."/>
            <person name="Jacquin-Joly E."/>
            <person name="James W."/>
            <person name="Jhangiani S."/>
            <person name="Kollmar M."/>
            <person name="Kuwar S.S."/>
            <person name="Li S."/>
            <person name="Liu N.Y."/>
            <person name="Maibeche M.T."/>
            <person name="Miller J.R."/>
            <person name="Montagne N."/>
            <person name="Perry T."/>
            <person name="Qu J."/>
            <person name="Song S.V."/>
            <person name="Sutton G.G."/>
            <person name="Vogel H."/>
            <person name="Walenz B.P."/>
            <person name="Xu W."/>
            <person name="Zhang H.J."/>
            <person name="Zou Z."/>
            <person name="Batterham P."/>
            <person name="Edwards O.R."/>
            <person name="Feyereisen R."/>
            <person name="Gibbs R.A."/>
            <person name="Heckel D.G."/>
            <person name="McGrath A."/>
            <person name="Robin C."/>
            <person name="Scherer S.E."/>
            <person name="Worley K.C."/>
            <person name="Wu Y.D."/>
        </authorList>
    </citation>
    <scope>NUCLEOTIDE SEQUENCE [LARGE SCALE GENOMIC DNA]</scope>
    <source>
        <strain evidence="5">Harm_GR_Male_#8</strain>
        <tissue evidence="5">Whole organism</tissue>
    </source>
</reference>
<evidence type="ECO:0000256" key="3">
    <source>
        <dbReference type="ARBA" id="ARBA00022833"/>
    </source>
</evidence>
<sequence length="191" mass="21972">MHVTPVFGLTKRGNQVLNLGAYRYNRATSCRGRKVRWYCTRLYSPDFLKMFSFTFLSAIGVQDIRRKYIQKPVFSTTSSGNPVINLGAYRYNKSHGYKGPKLRWTCTRYALGCRSTIITYNNTIIHHKVPVFSTTPSGNPVINLGAYRYNKCSGYKGPKLRWTCTRYPLGCRSTIITYNNVIIDHKAEHNH</sequence>
<dbReference type="Gene3D" id="2.20.25.240">
    <property type="match status" value="2"/>
</dbReference>